<dbReference type="Pfam" id="PF13520">
    <property type="entry name" value="AA_permease_2"/>
    <property type="match status" value="1"/>
</dbReference>
<keyword evidence="8" id="KW-1185">Reference proteome</keyword>
<evidence type="ECO:0000256" key="1">
    <source>
        <dbReference type="ARBA" id="ARBA00004141"/>
    </source>
</evidence>
<accession>A0A8K0T8Z9</accession>
<dbReference type="OrthoDB" id="4476201at2759"/>
<feature type="transmembrane region" description="Helical" evidence="6">
    <location>
        <begin position="85"/>
        <end position="108"/>
    </location>
</feature>
<proteinExistence type="predicted"/>
<feature type="transmembrane region" description="Helical" evidence="6">
    <location>
        <begin position="334"/>
        <end position="360"/>
    </location>
</feature>
<dbReference type="EMBL" id="JAGPXD010000005">
    <property type="protein sequence ID" value="KAH7354311.1"/>
    <property type="molecule type" value="Genomic_DNA"/>
</dbReference>
<dbReference type="Gene3D" id="1.20.1740.10">
    <property type="entry name" value="Amino acid/polyamine transporter I"/>
    <property type="match status" value="1"/>
</dbReference>
<dbReference type="GO" id="GO:0016020">
    <property type="term" value="C:membrane"/>
    <property type="evidence" value="ECO:0007669"/>
    <property type="project" value="UniProtKB-SubCell"/>
</dbReference>
<evidence type="ECO:0000256" key="3">
    <source>
        <dbReference type="ARBA" id="ARBA00022692"/>
    </source>
</evidence>
<evidence type="ECO:0000256" key="5">
    <source>
        <dbReference type="ARBA" id="ARBA00023136"/>
    </source>
</evidence>
<gene>
    <name evidence="7" type="ORF">B0T11DRAFT_357655</name>
</gene>
<feature type="transmembrane region" description="Helical" evidence="6">
    <location>
        <begin position="191"/>
        <end position="213"/>
    </location>
</feature>
<evidence type="ECO:0000313" key="7">
    <source>
        <dbReference type="EMBL" id="KAH7354311.1"/>
    </source>
</evidence>
<feature type="transmembrane region" description="Helical" evidence="6">
    <location>
        <begin position="407"/>
        <end position="429"/>
    </location>
</feature>
<dbReference type="PANTHER" id="PTHR45649">
    <property type="entry name" value="AMINO-ACID PERMEASE BAT1"/>
    <property type="match status" value="1"/>
</dbReference>
<keyword evidence="3 6" id="KW-0812">Transmembrane</keyword>
<name>A0A8K0T8Z9_9PEZI</name>
<dbReference type="GO" id="GO:0022857">
    <property type="term" value="F:transmembrane transporter activity"/>
    <property type="evidence" value="ECO:0007669"/>
    <property type="project" value="InterPro"/>
</dbReference>
<comment type="caution">
    <text evidence="7">The sequence shown here is derived from an EMBL/GenBank/DDBJ whole genome shotgun (WGS) entry which is preliminary data.</text>
</comment>
<protein>
    <submittedName>
        <fullName evidence="7">Amino acid/polyamine transporter I</fullName>
    </submittedName>
</protein>
<feature type="transmembrane region" description="Helical" evidence="6">
    <location>
        <begin position="42"/>
        <end position="73"/>
    </location>
</feature>
<feature type="transmembrane region" description="Helical" evidence="6">
    <location>
        <begin position="164"/>
        <end position="184"/>
    </location>
</feature>
<feature type="transmembrane region" description="Helical" evidence="6">
    <location>
        <begin position="435"/>
        <end position="451"/>
    </location>
</feature>
<comment type="subcellular location">
    <subcellularLocation>
        <location evidence="1">Membrane</location>
        <topology evidence="1">Multi-pass membrane protein</topology>
    </subcellularLocation>
</comment>
<dbReference type="Proteomes" id="UP000813385">
    <property type="component" value="Unassembled WGS sequence"/>
</dbReference>
<dbReference type="InterPro" id="IPR002293">
    <property type="entry name" value="AA/rel_permease1"/>
</dbReference>
<dbReference type="AlphaFoldDB" id="A0A8K0T8Z9"/>
<evidence type="ECO:0000256" key="6">
    <source>
        <dbReference type="SAM" id="Phobius"/>
    </source>
</evidence>
<sequence length="526" mass="56462">MSAQQEDDGKPRSPTATEGESVENTIAAFGYEPAYRRVFGKIAGICIVIALAAPLGAIMVSGSYQIIFAGYWGLSWGWIIPNVMMIPQVIAVAELCSSMPVNGGFYWWAAALAPPRSSRAFAFITGWFNALAVATSLAAFAYSIAVGMSQTMTIATDGRFVGTLAEVMAMSMAIVSFWALIMLLRLETINIVMMITAAFLFLSCLGFMIALPITHAQLHLPFTSASSVFGSFKNSSDWPQDGIAVPYCFYAVLFVNSTWTSPAYVAEETRDAARQAPRAIVESFAWTSLIGFGCCLVFAFCINDLDAAIADPTGYPLFTVLTDHWGQKPTSACLIISIAFATTGGSGFLLTMSTQVAAFARDGGLPYSSLLSRVHKRTSMPVNAALLLVFLTYLFLLLALNENASDIVYSMASISSLIIWITPAALRLFAGIDGWYIHLLAVLTSSYFLVTRCIPPSADTPPVNVVVVLVVLGLSIAAYFFASKKFPGLDLEALEAWRHESRECGEGGGFAQVLRQSAVEGTGGGK</sequence>
<keyword evidence="4 6" id="KW-1133">Transmembrane helix</keyword>
<evidence type="ECO:0000256" key="2">
    <source>
        <dbReference type="ARBA" id="ARBA00022448"/>
    </source>
</evidence>
<evidence type="ECO:0000256" key="4">
    <source>
        <dbReference type="ARBA" id="ARBA00022989"/>
    </source>
</evidence>
<evidence type="ECO:0000313" key="8">
    <source>
        <dbReference type="Proteomes" id="UP000813385"/>
    </source>
</evidence>
<feature type="transmembrane region" description="Helical" evidence="6">
    <location>
        <begin position="380"/>
        <end position="400"/>
    </location>
</feature>
<keyword evidence="2" id="KW-0813">Transport</keyword>
<feature type="transmembrane region" description="Helical" evidence="6">
    <location>
        <begin position="120"/>
        <end position="144"/>
    </location>
</feature>
<dbReference type="PIRSF" id="PIRSF006060">
    <property type="entry name" value="AA_transporter"/>
    <property type="match status" value="1"/>
</dbReference>
<feature type="transmembrane region" description="Helical" evidence="6">
    <location>
        <begin position="463"/>
        <end position="482"/>
    </location>
</feature>
<keyword evidence="5 6" id="KW-0472">Membrane</keyword>
<dbReference type="PANTHER" id="PTHR45649:SF29">
    <property type="entry name" value="AMINO ACID TRANSPORTER (EUROFUNG)"/>
    <property type="match status" value="1"/>
</dbReference>
<organism evidence="7 8">
    <name type="scientific">Plectosphaerella cucumerina</name>
    <dbReference type="NCBI Taxonomy" id="40658"/>
    <lineage>
        <taxon>Eukaryota</taxon>
        <taxon>Fungi</taxon>
        <taxon>Dikarya</taxon>
        <taxon>Ascomycota</taxon>
        <taxon>Pezizomycotina</taxon>
        <taxon>Sordariomycetes</taxon>
        <taxon>Hypocreomycetidae</taxon>
        <taxon>Glomerellales</taxon>
        <taxon>Plectosphaerellaceae</taxon>
        <taxon>Plectosphaerella</taxon>
    </lineage>
</organism>
<reference evidence="7" key="1">
    <citation type="journal article" date="2021" name="Nat. Commun.">
        <title>Genetic determinants of endophytism in the Arabidopsis root mycobiome.</title>
        <authorList>
            <person name="Mesny F."/>
            <person name="Miyauchi S."/>
            <person name="Thiergart T."/>
            <person name="Pickel B."/>
            <person name="Atanasova L."/>
            <person name="Karlsson M."/>
            <person name="Huettel B."/>
            <person name="Barry K.W."/>
            <person name="Haridas S."/>
            <person name="Chen C."/>
            <person name="Bauer D."/>
            <person name="Andreopoulos W."/>
            <person name="Pangilinan J."/>
            <person name="LaButti K."/>
            <person name="Riley R."/>
            <person name="Lipzen A."/>
            <person name="Clum A."/>
            <person name="Drula E."/>
            <person name="Henrissat B."/>
            <person name="Kohler A."/>
            <person name="Grigoriev I.V."/>
            <person name="Martin F.M."/>
            <person name="Hacquard S."/>
        </authorList>
    </citation>
    <scope>NUCLEOTIDE SEQUENCE</scope>
    <source>
        <strain evidence="7">MPI-CAGE-AT-0016</strain>
    </source>
</reference>